<dbReference type="WBParaSite" id="TTAC_0000908301-mRNA-1">
    <property type="protein sequence ID" value="TTAC_0000908301-mRNA-1"/>
    <property type="gene ID" value="TTAC_0000908301"/>
</dbReference>
<evidence type="ECO:0000256" key="4">
    <source>
        <dbReference type="ARBA" id="ARBA00008002"/>
    </source>
</evidence>
<evidence type="ECO:0000256" key="8">
    <source>
        <dbReference type="ARBA" id="ARBA00022801"/>
    </source>
</evidence>
<feature type="domain" description="Amidohydrolase-related" evidence="12">
    <location>
        <begin position="106"/>
        <end position="470"/>
    </location>
</feature>
<evidence type="ECO:0000256" key="6">
    <source>
        <dbReference type="ARBA" id="ARBA00013406"/>
    </source>
</evidence>
<keyword evidence="14" id="KW-1185">Reference proteome</keyword>
<dbReference type="GO" id="GO:0050480">
    <property type="term" value="F:imidazolonepropionase activity"/>
    <property type="evidence" value="ECO:0007669"/>
    <property type="project" value="UniProtKB-EC"/>
</dbReference>
<comment type="catalytic activity">
    <reaction evidence="1">
        <text>4-imidazolone-5-propanoate + H2O = N-formimidoyl-L-glutamate</text>
        <dbReference type="Rhea" id="RHEA:23660"/>
        <dbReference type="ChEBI" id="CHEBI:15377"/>
        <dbReference type="ChEBI" id="CHEBI:58928"/>
        <dbReference type="ChEBI" id="CHEBI:77893"/>
        <dbReference type="EC" id="3.5.2.7"/>
    </reaction>
</comment>
<dbReference type="NCBIfam" id="TIGR01224">
    <property type="entry name" value="hutI"/>
    <property type="match status" value="1"/>
</dbReference>
<reference evidence="13 14" key="2">
    <citation type="submission" date="2018-11" db="EMBL/GenBank/DDBJ databases">
        <authorList>
            <consortium name="Pathogen Informatics"/>
        </authorList>
    </citation>
    <scope>NUCLEOTIDE SEQUENCE [LARGE SCALE GENOMIC DNA]</scope>
</reference>
<dbReference type="Gene3D" id="3.20.20.140">
    <property type="entry name" value="Metal-dependent hydrolases"/>
    <property type="match status" value="1"/>
</dbReference>
<keyword evidence="7" id="KW-0479">Metal-binding</keyword>
<keyword evidence="9" id="KW-0369">Histidine metabolism</keyword>
<evidence type="ECO:0000256" key="10">
    <source>
        <dbReference type="ARBA" id="ARBA00022833"/>
    </source>
</evidence>
<dbReference type="SUPFAM" id="SSF51338">
    <property type="entry name" value="Composite domain of metallo-dependent hydrolases"/>
    <property type="match status" value="1"/>
</dbReference>
<keyword evidence="10" id="KW-0862">Zinc</keyword>
<evidence type="ECO:0000256" key="3">
    <source>
        <dbReference type="ARBA" id="ARBA00004758"/>
    </source>
</evidence>
<dbReference type="InterPro" id="IPR032466">
    <property type="entry name" value="Metal_Hydrolase"/>
</dbReference>
<comment type="similarity">
    <text evidence="4">Belongs to the metallo-dependent hydrolases superfamily. HutI family.</text>
</comment>
<dbReference type="GO" id="GO:0046872">
    <property type="term" value="F:metal ion binding"/>
    <property type="evidence" value="ECO:0007669"/>
    <property type="project" value="UniProtKB-KW"/>
</dbReference>
<dbReference type="SUPFAM" id="SSF51556">
    <property type="entry name" value="Metallo-dependent hydrolases"/>
    <property type="match status" value="1"/>
</dbReference>
<gene>
    <name evidence="13" type="ORF">TTAC_LOCUS9068</name>
</gene>
<organism evidence="15">
    <name type="scientific">Hydatigena taeniaeformis</name>
    <name type="common">Feline tapeworm</name>
    <name type="synonym">Taenia taeniaeformis</name>
    <dbReference type="NCBI Taxonomy" id="6205"/>
    <lineage>
        <taxon>Eukaryota</taxon>
        <taxon>Metazoa</taxon>
        <taxon>Spiralia</taxon>
        <taxon>Lophotrochozoa</taxon>
        <taxon>Platyhelminthes</taxon>
        <taxon>Cestoda</taxon>
        <taxon>Eucestoda</taxon>
        <taxon>Cyclophyllidea</taxon>
        <taxon>Taeniidae</taxon>
        <taxon>Hydatigera</taxon>
    </lineage>
</organism>
<keyword evidence="11" id="KW-0408">Iron</keyword>
<dbReference type="EMBL" id="UYWX01020671">
    <property type="protein sequence ID" value="VDM33779.1"/>
    <property type="molecule type" value="Genomic_DNA"/>
</dbReference>
<dbReference type="GO" id="GO:0005737">
    <property type="term" value="C:cytoplasm"/>
    <property type="evidence" value="ECO:0007669"/>
    <property type="project" value="InterPro"/>
</dbReference>
<evidence type="ECO:0000256" key="7">
    <source>
        <dbReference type="ARBA" id="ARBA00022723"/>
    </source>
</evidence>
<dbReference type="Pfam" id="PF01979">
    <property type="entry name" value="Amidohydro_1"/>
    <property type="match status" value="1"/>
</dbReference>
<dbReference type="InterPro" id="IPR005920">
    <property type="entry name" value="HutI"/>
</dbReference>
<dbReference type="GO" id="GO:0019557">
    <property type="term" value="P:L-histidine catabolic process to glutamate and formate"/>
    <property type="evidence" value="ECO:0007669"/>
    <property type="project" value="UniProtKB-UniPathway"/>
</dbReference>
<reference evidence="15" key="1">
    <citation type="submission" date="2016-04" db="UniProtKB">
        <authorList>
            <consortium name="WormBaseParasite"/>
        </authorList>
    </citation>
    <scope>IDENTIFICATION</scope>
</reference>
<keyword evidence="8" id="KW-0378">Hydrolase</keyword>
<dbReference type="PANTHER" id="PTHR42752">
    <property type="entry name" value="IMIDAZOLONEPROPIONASE"/>
    <property type="match status" value="1"/>
</dbReference>
<dbReference type="GO" id="GO:0019556">
    <property type="term" value="P:L-histidine catabolic process to glutamate and formamide"/>
    <property type="evidence" value="ECO:0007669"/>
    <property type="project" value="UniProtKB-UniPathway"/>
</dbReference>
<evidence type="ECO:0000313" key="14">
    <source>
        <dbReference type="Proteomes" id="UP000274429"/>
    </source>
</evidence>
<evidence type="ECO:0000313" key="13">
    <source>
        <dbReference type="EMBL" id="VDM33779.1"/>
    </source>
</evidence>
<evidence type="ECO:0000256" key="1">
    <source>
        <dbReference type="ARBA" id="ARBA00000853"/>
    </source>
</evidence>
<dbReference type="EC" id="3.5.2.7" evidence="5"/>
<evidence type="ECO:0000256" key="5">
    <source>
        <dbReference type="ARBA" id="ARBA00012864"/>
    </source>
</evidence>
<evidence type="ECO:0000313" key="15">
    <source>
        <dbReference type="WBParaSite" id="TTAC_0000908301-mRNA-1"/>
    </source>
</evidence>
<name>A0A158RF71_HYDTA</name>
<sequence length="481" mass="52681">MAILLKNISQIVNVTRNSKQIFMVDGYDLFCVTSDPDSKSKYAILLDRTGIIFSEICSMYANPQPMLFGFVVRFSDGNILSYGSEDVIICPNYEYDTVIDCKGGAVLPGFTDAHTYPVWGGDREDDFFQKVAGASYMELSDNMNSSELDYTVDRTANASEDSLYAATLARIRSMASKGTTTIECKTDYSLNWATEKKILRVLTRLKREIPLDISITYFAASVLPKNSTTDAITEDVVNTRLPELQSSIENGEIIVDNIDVRCAEGFFNVEQSRQILSKAQAMGLKLNFHAESISNGSSAEVSLSDEWHGRFQKSGVLTLLAASLMARAVSHLDEVSPAGVAALTGSRTAAVLLPTTTLLLRHQPPPAIAIAQAGVPIALGTDFRANLFCTSMPIVMYLACTTLGMTLEQAITAATINAAYSIGLSHRVGAITEARQGDFVVINTRRWESIIFRLGESQDLIEYVIKKGRIIYSKTTGHVIF</sequence>
<dbReference type="STRING" id="6205.A0A158RF71"/>
<dbReference type="OrthoDB" id="194468at2759"/>
<dbReference type="Proteomes" id="UP000274429">
    <property type="component" value="Unassembled WGS sequence"/>
</dbReference>
<protein>
    <recommendedName>
        <fullName evidence="6">Probable imidazolonepropionase</fullName>
        <ecNumber evidence="5">3.5.2.7</ecNumber>
    </recommendedName>
</protein>
<dbReference type="AlphaFoldDB" id="A0A158RF71"/>
<evidence type="ECO:0000256" key="2">
    <source>
        <dbReference type="ARBA" id="ARBA00001965"/>
    </source>
</evidence>
<comment type="cofactor">
    <cofactor evidence="2">
        <name>Fe(3+)</name>
        <dbReference type="ChEBI" id="CHEBI:29034"/>
    </cofactor>
</comment>
<dbReference type="PANTHER" id="PTHR42752:SF1">
    <property type="entry name" value="IMIDAZOLONEPROPIONASE-RELATED"/>
    <property type="match status" value="1"/>
</dbReference>
<dbReference type="InterPro" id="IPR011059">
    <property type="entry name" value="Metal-dep_hydrolase_composite"/>
</dbReference>
<evidence type="ECO:0000256" key="9">
    <source>
        <dbReference type="ARBA" id="ARBA00022808"/>
    </source>
</evidence>
<comment type="pathway">
    <text evidence="3">Amino-acid degradation; L-histidine degradation into L-glutamate; N-formimidoyl-L-glutamate from L-histidine: step 3/3.</text>
</comment>
<dbReference type="InterPro" id="IPR006680">
    <property type="entry name" value="Amidohydro-rel"/>
</dbReference>
<evidence type="ECO:0000256" key="11">
    <source>
        <dbReference type="ARBA" id="ARBA00023004"/>
    </source>
</evidence>
<accession>A0A158RF71</accession>
<proteinExistence type="inferred from homology"/>
<evidence type="ECO:0000259" key="12">
    <source>
        <dbReference type="Pfam" id="PF01979"/>
    </source>
</evidence>
<dbReference type="UniPathway" id="UPA00379">
    <property type="reaction ID" value="UER00551"/>
</dbReference>